<dbReference type="SMART" id="SM00279">
    <property type="entry name" value="HhH2"/>
    <property type="match status" value="1"/>
</dbReference>
<feature type="binding site" evidence="10">
    <location>
        <position position="27"/>
    </location>
    <ligand>
        <name>Mg(2+)</name>
        <dbReference type="ChEBI" id="CHEBI:18420"/>
        <label>1</label>
    </ligand>
</feature>
<dbReference type="Gene3D" id="3.40.50.1010">
    <property type="entry name" value="5'-nuclease"/>
    <property type="match status" value="1"/>
</dbReference>
<dbReference type="GO" id="GO:0008409">
    <property type="term" value="F:5'-3' exonuclease activity"/>
    <property type="evidence" value="ECO:0007669"/>
    <property type="project" value="UniProtKB-UniRule"/>
</dbReference>
<keyword evidence="8 10" id="KW-0460">Magnesium</keyword>
<evidence type="ECO:0000313" key="14">
    <source>
        <dbReference type="Proteomes" id="UP000526302"/>
    </source>
</evidence>
<name>A0A7K4BYV0_9ARCH</name>
<sequence length="344" mass="39172">MGVNLSDIIEKKEITLQDLGGKKVGIDSYNMLYQFLASIRGQDGLPLADSQGQVTSHLTGLFYRTLNLMDVGIKPIYVFDGVPSELKKETLKKRTEIRTDAMEKSASALKEGNFEEAQKFGSRALKLTPLMVSEAKELLSYMGVPVVQAQEEGEAQASVMCNQKLIDGVVSQDFDCLLFGANDLYRNVGFSGKRKVPGKNFFVEIKPEHLNSMEILSQLKIDRKKLIWLGILVGTDFNKKFPRVGPKTALKLVQKFDDFDDIIKETKYEPDFDYKKIENVFLNPVSFNISEKDIQPKEMDKDKIIEFLVERHDFSRERVEKTLNTYLDKKSEKEKQKNLGAWFG</sequence>
<feature type="domain" description="XPG-I" evidence="11">
    <location>
        <begin position="140"/>
        <end position="221"/>
    </location>
</feature>
<feature type="binding site" evidence="10">
    <location>
        <position position="154"/>
    </location>
    <ligand>
        <name>Mg(2+)</name>
        <dbReference type="ChEBI" id="CHEBI:18420"/>
        <label>1</label>
    </ligand>
</feature>
<evidence type="ECO:0000256" key="3">
    <source>
        <dbReference type="ARBA" id="ARBA00022723"/>
    </source>
</evidence>
<dbReference type="InterPro" id="IPR019973">
    <property type="entry name" value="Flap_endonuc_arc"/>
</dbReference>
<feature type="region of interest" description="Interaction with PCNA" evidence="10">
    <location>
        <begin position="335"/>
        <end position="343"/>
    </location>
</feature>
<dbReference type="HAMAP" id="MF_00614">
    <property type="entry name" value="Fen"/>
    <property type="match status" value="1"/>
</dbReference>
<evidence type="ECO:0000256" key="7">
    <source>
        <dbReference type="ARBA" id="ARBA00022839"/>
    </source>
</evidence>
<evidence type="ECO:0000256" key="9">
    <source>
        <dbReference type="ARBA" id="ARBA00023204"/>
    </source>
</evidence>
<dbReference type="GO" id="GO:0003677">
    <property type="term" value="F:DNA binding"/>
    <property type="evidence" value="ECO:0007669"/>
    <property type="project" value="UniProtKB-UniRule"/>
</dbReference>
<dbReference type="PANTHER" id="PTHR11081">
    <property type="entry name" value="FLAP ENDONUCLEASE FAMILY MEMBER"/>
    <property type="match status" value="1"/>
</dbReference>
<dbReference type="Pfam" id="PF00752">
    <property type="entry name" value="XPG_N"/>
    <property type="match status" value="1"/>
</dbReference>
<feature type="domain" description="XPG N-terminal" evidence="12">
    <location>
        <begin position="1"/>
        <end position="101"/>
    </location>
</feature>
<evidence type="ECO:0000313" key="13">
    <source>
        <dbReference type="EMBL" id="NMA44440.1"/>
    </source>
</evidence>
<keyword evidence="6 10" id="KW-0378">Hydrolase</keyword>
<feature type="binding site" evidence="10">
    <location>
        <position position="173"/>
    </location>
    <ligand>
        <name>Mg(2+)</name>
        <dbReference type="ChEBI" id="CHEBI:18420"/>
        <label>2</label>
    </ligand>
</feature>
<comment type="cofactor">
    <cofactor evidence="10">
        <name>Mg(2+)</name>
        <dbReference type="ChEBI" id="CHEBI:18420"/>
    </cofactor>
    <text evidence="10">Binds 2 magnesium ions per subunit. They probably participate in the reaction catalyzed by the enzyme. May bind an additional third magnesium ion after substrate binding.</text>
</comment>
<feature type="region of interest" description="N-domain" evidence="10">
    <location>
        <begin position="1"/>
        <end position="98"/>
    </location>
</feature>
<dbReference type="EC" id="3.1.-.-" evidence="10"/>
<keyword evidence="3 10" id="KW-0479">Metal-binding</keyword>
<dbReference type="InterPro" id="IPR006086">
    <property type="entry name" value="XPG-I_dom"/>
</dbReference>
<dbReference type="AlphaFoldDB" id="A0A7K4BYV0"/>
<feature type="binding site" evidence="10">
    <location>
        <position position="236"/>
    </location>
    <ligand>
        <name>Mg(2+)</name>
        <dbReference type="ChEBI" id="CHEBI:18420"/>
        <label>2</label>
    </ligand>
</feature>
<comment type="function">
    <text evidence="10">Structure-specific nuclease with 5'-flap endonuclease and 5'-3' exonuclease activities involved in DNA replication and repair. During DNA replication, cleaves the 5'-overhanging flap structure that is generated by displacement synthesis when DNA polymerase encounters the 5'-end of a downstream Okazaki fragment. Binds the unpaired 3'-DNA end and kinks the DNA to facilitate 5' cleavage specificity. Cleaves one nucleotide into the double-stranded DNA from the junction in flap DNA, leaving a nick for ligation. Also involved in the base excision repair (BER) pathway. Acts as a genome stabilization factor that prevents flaps from equilibrating into structurs that lead to duplications and deletions. Also possesses 5'-3' exonuclease activity on nicked or gapped double-stranded DNA.</text>
</comment>
<dbReference type="SMART" id="SM00484">
    <property type="entry name" value="XPGI"/>
    <property type="match status" value="1"/>
</dbReference>
<evidence type="ECO:0000256" key="1">
    <source>
        <dbReference type="ARBA" id="ARBA00022705"/>
    </source>
</evidence>
<comment type="caution">
    <text evidence="13">The sequence shown here is derived from an EMBL/GenBank/DDBJ whole genome shotgun (WGS) entry which is preliminary data.</text>
</comment>
<dbReference type="PRINTS" id="PR00853">
    <property type="entry name" value="XPGRADSUPER"/>
</dbReference>
<dbReference type="EMBL" id="JAAZKV010000010">
    <property type="protein sequence ID" value="NMA44440.1"/>
    <property type="molecule type" value="Genomic_DNA"/>
</dbReference>
<evidence type="ECO:0000256" key="10">
    <source>
        <dbReference type="HAMAP-Rule" id="MF_00614"/>
    </source>
</evidence>
<accession>A0A7K4BYV0</accession>
<dbReference type="InterPro" id="IPR023426">
    <property type="entry name" value="Flap_endonuc"/>
</dbReference>
<dbReference type="Pfam" id="PF00867">
    <property type="entry name" value="XPG_I"/>
    <property type="match status" value="1"/>
</dbReference>
<evidence type="ECO:0000256" key="4">
    <source>
        <dbReference type="ARBA" id="ARBA00022759"/>
    </source>
</evidence>
<evidence type="ECO:0000256" key="2">
    <source>
        <dbReference type="ARBA" id="ARBA00022722"/>
    </source>
</evidence>
<gene>
    <name evidence="10" type="primary">fen</name>
    <name evidence="13" type="ORF">GX950_01335</name>
</gene>
<dbReference type="NCBIfam" id="TIGR03674">
    <property type="entry name" value="fen_arch"/>
    <property type="match status" value="1"/>
</dbReference>
<dbReference type="GO" id="GO:0006281">
    <property type="term" value="P:DNA repair"/>
    <property type="evidence" value="ECO:0007669"/>
    <property type="project" value="UniProtKB-UniRule"/>
</dbReference>
<feature type="binding site" evidence="10">
    <location>
        <position position="80"/>
    </location>
    <ligand>
        <name>Mg(2+)</name>
        <dbReference type="ChEBI" id="CHEBI:18420"/>
        <label>1</label>
    </ligand>
</feature>
<keyword evidence="1 10" id="KW-0235">DNA replication</keyword>
<dbReference type="CDD" id="cd09867">
    <property type="entry name" value="PIN_FEN1"/>
    <property type="match status" value="1"/>
</dbReference>
<comment type="subunit">
    <text evidence="10">Interacts with PCNA. PCNA stimulates the nuclease activity without altering cleavage specificity.</text>
</comment>
<dbReference type="InterPro" id="IPR006085">
    <property type="entry name" value="XPG_DNA_repair_N"/>
</dbReference>
<dbReference type="InterPro" id="IPR029060">
    <property type="entry name" value="PIN-like_dom_sf"/>
</dbReference>
<feature type="binding site" evidence="10">
    <location>
        <position position="175"/>
    </location>
    <ligand>
        <name>Mg(2+)</name>
        <dbReference type="ChEBI" id="CHEBI:18420"/>
        <label>2</label>
    </ligand>
</feature>
<dbReference type="InterPro" id="IPR008918">
    <property type="entry name" value="HhH2"/>
</dbReference>
<dbReference type="Gene3D" id="1.10.150.20">
    <property type="entry name" value="5' to 3' exonuclease, C-terminal subdomain"/>
    <property type="match status" value="1"/>
</dbReference>
<dbReference type="GO" id="GO:0043137">
    <property type="term" value="P:DNA replication, removal of RNA primer"/>
    <property type="evidence" value="ECO:0007669"/>
    <property type="project" value="UniProtKB-UniRule"/>
</dbReference>
<comment type="caution">
    <text evidence="10">Lacks conserved residue(s) required for the propagation of feature annotation.</text>
</comment>
<feature type="binding site" evidence="10">
    <location>
        <position position="152"/>
    </location>
    <ligand>
        <name>Mg(2+)</name>
        <dbReference type="ChEBI" id="CHEBI:18420"/>
        <label>1</label>
    </ligand>
</feature>
<dbReference type="SMART" id="SM00485">
    <property type="entry name" value="XPGN"/>
    <property type="match status" value="1"/>
</dbReference>
<keyword evidence="7 10" id="KW-0269">Exonuclease</keyword>
<organism evidence="13 14">
    <name type="scientific">Candidatus Iainarchaeum sp</name>
    <dbReference type="NCBI Taxonomy" id="3101447"/>
    <lineage>
        <taxon>Archaea</taxon>
        <taxon>Candidatus Iainarchaeota</taxon>
        <taxon>Candidatus Iainarchaeia</taxon>
        <taxon>Candidatus Iainarchaeales</taxon>
        <taxon>Candidatus Iainarchaeaceae</taxon>
        <taxon>Candidatus Iainarchaeum</taxon>
    </lineage>
</organism>
<dbReference type="Proteomes" id="UP000526302">
    <property type="component" value="Unassembled WGS sequence"/>
</dbReference>
<dbReference type="InterPro" id="IPR036279">
    <property type="entry name" value="5-3_exonuclease_C_sf"/>
</dbReference>
<keyword evidence="5 10" id="KW-0227">DNA damage</keyword>
<evidence type="ECO:0000259" key="11">
    <source>
        <dbReference type="SMART" id="SM00484"/>
    </source>
</evidence>
<comment type="similarity">
    <text evidence="10">Belongs to the XPG/RAD2 endonuclease family. FEN1 subfamily.</text>
</comment>
<dbReference type="InterPro" id="IPR019974">
    <property type="entry name" value="XPG_CS"/>
</dbReference>
<dbReference type="PROSITE" id="PS00841">
    <property type="entry name" value="XPG_1"/>
    <property type="match status" value="1"/>
</dbReference>
<keyword evidence="4 10" id="KW-0255">Endonuclease</keyword>
<protein>
    <recommendedName>
        <fullName evidence="10">Flap endonuclease 1</fullName>
        <shortName evidence="10">FEN-1</shortName>
        <ecNumber evidence="10">3.1.-.-</ecNumber>
    </recommendedName>
    <alternativeName>
        <fullName evidence="10">Flap structure-specific endonuclease 1</fullName>
    </alternativeName>
</protein>
<dbReference type="FunFam" id="3.40.50.1010:FF:000016">
    <property type="entry name" value="Flap endonuclease 1"/>
    <property type="match status" value="1"/>
</dbReference>
<evidence type="ECO:0000256" key="5">
    <source>
        <dbReference type="ARBA" id="ARBA00022763"/>
    </source>
</evidence>
<evidence type="ECO:0000259" key="12">
    <source>
        <dbReference type="SMART" id="SM00485"/>
    </source>
</evidence>
<dbReference type="SUPFAM" id="SSF88723">
    <property type="entry name" value="PIN domain-like"/>
    <property type="match status" value="1"/>
</dbReference>
<dbReference type="PANTHER" id="PTHR11081:SF9">
    <property type="entry name" value="FLAP ENDONUCLEASE 1"/>
    <property type="match status" value="1"/>
</dbReference>
<evidence type="ECO:0000256" key="6">
    <source>
        <dbReference type="ARBA" id="ARBA00022801"/>
    </source>
</evidence>
<keyword evidence="9 10" id="KW-0234">DNA repair</keyword>
<dbReference type="SUPFAM" id="SSF47807">
    <property type="entry name" value="5' to 3' exonuclease, C-terminal subdomain"/>
    <property type="match status" value="1"/>
</dbReference>
<evidence type="ECO:0000256" key="8">
    <source>
        <dbReference type="ARBA" id="ARBA00022842"/>
    </source>
</evidence>
<dbReference type="InterPro" id="IPR006084">
    <property type="entry name" value="XPG/Rad2"/>
</dbReference>
<proteinExistence type="inferred from homology"/>
<dbReference type="GO" id="GO:0000287">
    <property type="term" value="F:magnesium ion binding"/>
    <property type="evidence" value="ECO:0007669"/>
    <property type="project" value="UniProtKB-UniRule"/>
</dbReference>
<dbReference type="GO" id="GO:0017108">
    <property type="term" value="F:5'-flap endonuclease activity"/>
    <property type="evidence" value="ECO:0007669"/>
    <property type="project" value="UniProtKB-UniRule"/>
</dbReference>
<reference evidence="13 14" key="1">
    <citation type="journal article" date="2020" name="Biotechnol. Biofuels">
        <title>New insights from the biogas microbiome by comprehensive genome-resolved metagenomics of nearly 1600 species originating from multiple anaerobic digesters.</title>
        <authorList>
            <person name="Campanaro S."/>
            <person name="Treu L."/>
            <person name="Rodriguez-R L.M."/>
            <person name="Kovalovszki A."/>
            <person name="Ziels R.M."/>
            <person name="Maus I."/>
            <person name="Zhu X."/>
            <person name="Kougias P.G."/>
            <person name="Basile A."/>
            <person name="Luo G."/>
            <person name="Schluter A."/>
            <person name="Konstantinidis K.T."/>
            <person name="Angelidaki I."/>
        </authorList>
    </citation>
    <scope>NUCLEOTIDE SEQUENCE [LARGE SCALE GENOMIC DNA]</scope>
    <source>
        <strain evidence="13">AS22ysBPME_79</strain>
    </source>
</reference>
<keyword evidence="2 10" id="KW-0540">Nuclease</keyword>